<keyword evidence="2" id="KW-1133">Transmembrane helix</keyword>
<evidence type="ECO:0000313" key="4">
    <source>
        <dbReference type="Proteomes" id="UP001472677"/>
    </source>
</evidence>
<feature type="transmembrane region" description="Helical" evidence="2">
    <location>
        <begin position="60"/>
        <end position="79"/>
    </location>
</feature>
<feature type="compositionally biased region" description="Acidic residues" evidence="1">
    <location>
        <begin position="91"/>
        <end position="100"/>
    </location>
</feature>
<keyword evidence="2" id="KW-0812">Transmembrane</keyword>
<proteinExistence type="predicted"/>
<dbReference type="EMBL" id="JBBPBM010000006">
    <property type="protein sequence ID" value="KAK8581419.1"/>
    <property type="molecule type" value="Genomic_DNA"/>
</dbReference>
<organism evidence="3 4">
    <name type="scientific">Hibiscus sabdariffa</name>
    <name type="common">roselle</name>
    <dbReference type="NCBI Taxonomy" id="183260"/>
    <lineage>
        <taxon>Eukaryota</taxon>
        <taxon>Viridiplantae</taxon>
        <taxon>Streptophyta</taxon>
        <taxon>Embryophyta</taxon>
        <taxon>Tracheophyta</taxon>
        <taxon>Spermatophyta</taxon>
        <taxon>Magnoliopsida</taxon>
        <taxon>eudicotyledons</taxon>
        <taxon>Gunneridae</taxon>
        <taxon>Pentapetalae</taxon>
        <taxon>rosids</taxon>
        <taxon>malvids</taxon>
        <taxon>Malvales</taxon>
        <taxon>Malvaceae</taxon>
        <taxon>Malvoideae</taxon>
        <taxon>Hibiscus</taxon>
    </lineage>
</organism>
<protein>
    <submittedName>
        <fullName evidence="3">Uncharacterized protein</fullName>
    </submittedName>
</protein>
<evidence type="ECO:0000313" key="3">
    <source>
        <dbReference type="EMBL" id="KAK8581419.1"/>
    </source>
</evidence>
<keyword evidence="2" id="KW-0472">Membrane</keyword>
<keyword evidence="4" id="KW-1185">Reference proteome</keyword>
<sequence>MLTLDMMEEDVGWREASFGFGFGFHPSMTMEVEVEPSSSSQPPVELSLSRDTHFALHGQIWLLVVLLVFALVFASIVFLPRLSLCKRSSESEEEEEEEEDSNRIKDRFPL</sequence>
<reference evidence="3 4" key="1">
    <citation type="journal article" date="2024" name="G3 (Bethesda)">
        <title>Genome assembly of Hibiscus sabdariffa L. provides insights into metabolisms of medicinal natural products.</title>
        <authorList>
            <person name="Kim T."/>
        </authorList>
    </citation>
    <scope>NUCLEOTIDE SEQUENCE [LARGE SCALE GENOMIC DNA]</scope>
    <source>
        <strain evidence="3">TK-2024</strain>
        <tissue evidence="3">Old leaves</tissue>
    </source>
</reference>
<dbReference type="Proteomes" id="UP001472677">
    <property type="component" value="Unassembled WGS sequence"/>
</dbReference>
<name>A0ABR2FKD9_9ROSI</name>
<accession>A0ABR2FKD9</accession>
<gene>
    <name evidence="3" type="ORF">V6N12_071644</name>
</gene>
<evidence type="ECO:0000256" key="2">
    <source>
        <dbReference type="SAM" id="Phobius"/>
    </source>
</evidence>
<evidence type="ECO:0000256" key="1">
    <source>
        <dbReference type="SAM" id="MobiDB-lite"/>
    </source>
</evidence>
<feature type="compositionally biased region" description="Basic and acidic residues" evidence="1">
    <location>
        <begin position="101"/>
        <end position="110"/>
    </location>
</feature>
<comment type="caution">
    <text evidence="3">The sequence shown here is derived from an EMBL/GenBank/DDBJ whole genome shotgun (WGS) entry which is preliminary data.</text>
</comment>
<feature type="region of interest" description="Disordered" evidence="1">
    <location>
        <begin position="86"/>
        <end position="110"/>
    </location>
</feature>